<evidence type="ECO:0000313" key="3">
    <source>
        <dbReference type="EMBL" id="MER6617127.1"/>
    </source>
</evidence>
<gene>
    <name evidence="3" type="ORF">ABT276_27990</name>
</gene>
<feature type="transmembrane region" description="Helical" evidence="2">
    <location>
        <begin position="69"/>
        <end position="91"/>
    </location>
</feature>
<feature type="region of interest" description="Disordered" evidence="1">
    <location>
        <begin position="1"/>
        <end position="26"/>
    </location>
</feature>
<keyword evidence="2" id="KW-1133">Transmembrane helix</keyword>
<dbReference type="EMBL" id="JBEPBX010000033">
    <property type="protein sequence ID" value="MER6617127.1"/>
    <property type="molecule type" value="Genomic_DNA"/>
</dbReference>
<evidence type="ECO:0008006" key="5">
    <source>
        <dbReference type="Google" id="ProtNLM"/>
    </source>
</evidence>
<reference evidence="3 4" key="1">
    <citation type="submission" date="2024-06" db="EMBL/GenBank/DDBJ databases">
        <title>The Natural Products Discovery Center: Release of the First 8490 Sequenced Strains for Exploring Actinobacteria Biosynthetic Diversity.</title>
        <authorList>
            <person name="Kalkreuter E."/>
            <person name="Kautsar S.A."/>
            <person name="Yang D."/>
            <person name="Bader C.D."/>
            <person name="Teijaro C.N."/>
            <person name="Fluegel L."/>
            <person name="Davis C.M."/>
            <person name="Simpson J.R."/>
            <person name="Lauterbach L."/>
            <person name="Steele A.D."/>
            <person name="Gui C."/>
            <person name="Meng S."/>
            <person name="Li G."/>
            <person name="Viehrig K."/>
            <person name="Ye F."/>
            <person name="Su P."/>
            <person name="Kiefer A.F."/>
            <person name="Nichols A."/>
            <person name="Cepeda A.J."/>
            <person name="Yan W."/>
            <person name="Fan B."/>
            <person name="Jiang Y."/>
            <person name="Adhikari A."/>
            <person name="Zheng C.-J."/>
            <person name="Schuster L."/>
            <person name="Cowan T.M."/>
            <person name="Smanski M.J."/>
            <person name="Chevrette M.G."/>
            <person name="De Carvalho L.P.S."/>
            <person name="Shen B."/>
        </authorList>
    </citation>
    <scope>NUCLEOTIDE SEQUENCE [LARGE SCALE GENOMIC DNA]</scope>
    <source>
        <strain evidence="3 4">NPDC000837</strain>
    </source>
</reference>
<keyword evidence="2" id="KW-0472">Membrane</keyword>
<evidence type="ECO:0000256" key="2">
    <source>
        <dbReference type="SAM" id="Phobius"/>
    </source>
</evidence>
<evidence type="ECO:0000313" key="4">
    <source>
        <dbReference type="Proteomes" id="UP001445472"/>
    </source>
</evidence>
<evidence type="ECO:0000256" key="1">
    <source>
        <dbReference type="SAM" id="MobiDB-lite"/>
    </source>
</evidence>
<keyword evidence="4" id="KW-1185">Reference proteome</keyword>
<accession>A0ABV1V2D5</accession>
<comment type="caution">
    <text evidence="3">The sequence shown here is derived from an EMBL/GenBank/DDBJ whole genome shotgun (WGS) entry which is preliminary data.</text>
</comment>
<keyword evidence="2" id="KW-0812">Transmembrane</keyword>
<dbReference type="RefSeq" id="WP_351978301.1">
    <property type="nucleotide sequence ID" value="NZ_JBEPBX010000033.1"/>
</dbReference>
<feature type="transmembrane region" description="Helical" evidence="2">
    <location>
        <begin position="36"/>
        <end position="57"/>
    </location>
</feature>
<proteinExistence type="predicted"/>
<dbReference type="Proteomes" id="UP001445472">
    <property type="component" value="Unassembled WGS sequence"/>
</dbReference>
<protein>
    <recommendedName>
        <fullName evidence="5">Integral membrane protein</fullName>
    </recommendedName>
</protein>
<organism evidence="3 4">
    <name type="scientific">Streptomyces xantholiticus</name>
    <dbReference type="NCBI Taxonomy" id="68285"/>
    <lineage>
        <taxon>Bacteria</taxon>
        <taxon>Bacillati</taxon>
        <taxon>Actinomycetota</taxon>
        <taxon>Actinomycetes</taxon>
        <taxon>Kitasatosporales</taxon>
        <taxon>Streptomycetaceae</taxon>
        <taxon>Streptomyces</taxon>
    </lineage>
</organism>
<name>A0ABV1V2D5_9ACTN</name>
<sequence>MSAVPPAEEEPSYAAEPAHDAAGTAGWAKASPHARAAWTVGGAVLIIGSVVLFFVLRERVVELGTGWRYALGLTLRGGLFLVLLAGTYCVVRGRWRD</sequence>